<dbReference type="EMBL" id="VSSQ01001185">
    <property type="protein sequence ID" value="MPM05987.1"/>
    <property type="molecule type" value="Genomic_DNA"/>
</dbReference>
<sequence>MIKHIVFTKFENPAEQSPVASEMLLALKDKSPQIVTIETGADFLHSERSFDLALIVTFRTREDLKIYDTHPEHEAVRLYIKAHRTATATVDFEF</sequence>
<dbReference type="PANTHER" id="PTHR37832">
    <property type="entry name" value="BLL2683 PROTEIN"/>
    <property type="match status" value="1"/>
</dbReference>
<proteinExistence type="predicted"/>
<feature type="domain" description="Stress-response A/B barrel" evidence="1">
    <location>
        <begin position="2"/>
        <end position="92"/>
    </location>
</feature>
<evidence type="ECO:0000259" key="1">
    <source>
        <dbReference type="PROSITE" id="PS51502"/>
    </source>
</evidence>
<gene>
    <name evidence="2" type="ORF">SDC9_52282</name>
</gene>
<dbReference type="InterPro" id="IPR011008">
    <property type="entry name" value="Dimeric_a/b-barrel"/>
</dbReference>
<comment type="caution">
    <text evidence="2">The sequence shown here is derived from an EMBL/GenBank/DDBJ whole genome shotgun (WGS) entry which is preliminary data.</text>
</comment>
<dbReference type="PANTHER" id="PTHR37832:SF1">
    <property type="entry name" value="STRESS-RESPONSE A_B BARREL DOMAIN-CONTAINING PROTEIN"/>
    <property type="match status" value="1"/>
</dbReference>
<evidence type="ECO:0000313" key="2">
    <source>
        <dbReference type="EMBL" id="MPM05987.1"/>
    </source>
</evidence>
<reference evidence="2" key="1">
    <citation type="submission" date="2019-08" db="EMBL/GenBank/DDBJ databases">
        <authorList>
            <person name="Kucharzyk K."/>
            <person name="Murdoch R.W."/>
            <person name="Higgins S."/>
            <person name="Loffler F."/>
        </authorList>
    </citation>
    <scope>NUCLEOTIDE SEQUENCE</scope>
</reference>
<dbReference type="SUPFAM" id="SSF54909">
    <property type="entry name" value="Dimeric alpha+beta barrel"/>
    <property type="match status" value="1"/>
</dbReference>
<organism evidence="2">
    <name type="scientific">bioreactor metagenome</name>
    <dbReference type="NCBI Taxonomy" id="1076179"/>
    <lineage>
        <taxon>unclassified sequences</taxon>
        <taxon>metagenomes</taxon>
        <taxon>ecological metagenomes</taxon>
    </lineage>
</organism>
<protein>
    <recommendedName>
        <fullName evidence="1">Stress-response A/B barrel domain-containing protein</fullName>
    </recommendedName>
</protein>
<dbReference type="AlphaFoldDB" id="A0A644WQQ5"/>
<dbReference type="Gene3D" id="3.30.70.100">
    <property type="match status" value="1"/>
</dbReference>
<dbReference type="Pfam" id="PF07876">
    <property type="entry name" value="Dabb"/>
    <property type="match status" value="1"/>
</dbReference>
<accession>A0A644WQQ5</accession>
<dbReference type="SMART" id="SM00886">
    <property type="entry name" value="Dabb"/>
    <property type="match status" value="1"/>
</dbReference>
<name>A0A644WQQ5_9ZZZZ</name>
<dbReference type="PROSITE" id="PS51502">
    <property type="entry name" value="S_R_A_B_BARREL"/>
    <property type="match status" value="1"/>
</dbReference>
<dbReference type="InterPro" id="IPR013097">
    <property type="entry name" value="Dabb"/>
</dbReference>